<feature type="non-terminal residue" evidence="1">
    <location>
        <position position="1"/>
    </location>
</feature>
<protein>
    <submittedName>
        <fullName evidence="1">Uncharacterized protein</fullName>
    </submittedName>
</protein>
<dbReference type="Proteomes" id="UP000007800">
    <property type="component" value="Unassembled WGS sequence"/>
</dbReference>
<gene>
    <name evidence="1" type="ORF">Pmar_PMAR001657</name>
</gene>
<dbReference type="GeneID" id="9052217"/>
<keyword evidence="2" id="KW-1185">Reference proteome</keyword>
<dbReference type="EMBL" id="GG682293">
    <property type="protein sequence ID" value="EER03265.1"/>
    <property type="molecule type" value="Genomic_DNA"/>
</dbReference>
<accession>C5LJ28</accession>
<dbReference type="RefSeq" id="XP_002771449.1">
    <property type="nucleotide sequence ID" value="XM_002771403.1"/>
</dbReference>
<dbReference type="AlphaFoldDB" id="C5LJ28"/>
<organism evidence="2">
    <name type="scientific">Perkinsus marinus (strain ATCC 50983 / TXsc)</name>
    <dbReference type="NCBI Taxonomy" id="423536"/>
    <lineage>
        <taxon>Eukaryota</taxon>
        <taxon>Sar</taxon>
        <taxon>Alveolata</taxon>
        <taxon>Perkinsozoa</taxon>
        <taxon>Perkinsea</taxon>
        <taxon>Perkinsida</taxon>
        <taxon>Perkinsidae</taxon>
        <taxon>Perkinsus</taxon>
    </lineage>
</organism>
<evidence type="ECO:0000313" key="2">
    <source>
        <dbReference type="Proteomes" id="UP000007800"/>
    </source>
</evidence>
<evidence type="ECO:0000313" key="1">
    <source>
        <dbReference type="EMBL" id="EER03265.1"/>
    </source>
</evidence>
<reference evidence="1 2" key="1">
    <citation type="submission" date="2008-07" db="EMBL/GenBank/DDBJ databases">
        <authorList>
            <person name="El-Sayed N."/>
            <person name="Caler E."/>
            <person name="Inman J."/>
            <person name="Amedeo P."/>
            <person name="Hass B."/>
            <person name="Wortman J."/>
        </authorList>
    </citation>
    <scope>NUCLEOTIDE SEQUENCE [LARGE SCALE GENOMIC DNA]</scope>
    <source>
        <strain evidence="2">ATCC 50983 / TXsc</strain>
    </source>
</reference>
<proteinExistence type="predicted"/>
<name>C5LJ28_PERM5</name>
<dbReference type="InParanoid" id="C5LJ28"/>
<sequence>RQAQAYQYALSTIDAACLVADDESLWPELNDPSRVLLEACAESFQLRDREKRWHINQHWLSCFTPHSPQVQRVILFSDNSSAVHWATQLTISSIRSWAIFAINMAYSSSFAILKMLMDCLFSLIRPPRAIVVFDLCGLTNTP</sequence>